<dbReference type="Proteomes" id="UP000030653">
    <property type="component" value="Unassembled WGS sequence"/>
</dbReference>
<keyword evidence="2" id="KW-0143">Chaperone</keyword>
<evidence type="ECO:0000313" key="4">
    <source>
        <dbReference type="Proteomes" id="UP000030653"/>
    </source>
</evidence>
<dbReference type="InterPro" id="IPR002669">
    <property type="entry name" value="UreD"/>
</dbReference>
<dbReference type="Pfam" id="PF01774">
    <property type="entry name" value="UreD"/>
    <property type="match status" value="1"/>
</dbReference>
<evidence type="ECO:0000313" key="3">
    <source>
        <dbReference type="EMBL" id="EJU02362.1"/>
    </source>
</evidence>
<comment type="similarity">
    <text evidence="1">Belongs to the UreD family.</text>
</comment>
<dbReference type="STRING" id="1858805.M5G912"/>
<organism evidence="3 4">
    <name type="scientific">Dacryopinax primogenitus (strain DJM 731)</name>
    <name type="common">Brown rot fungus</name>
    <dbReference type="NCBI Taxonomy" id="1858805"/>
    <lineage>
        <taxon>Eukaryota</taxon>
        <taxon>Fungi</taxon>
        <taxon>Dikarya</taxon>
        <taxon>Basidiomycota</taxon>
        <taxon>Agaricomycotina</taxon>
        <taxon>Dacrymycetes</taxon>
        <taxon>Dacrymycetales</taxon>
        <taxon>Dacrymycetaceae</taxon>
        <taxon>Dacryopinax</taxon>
    </lineage>
</organism>
<dbReference type="HAMAP" id="MF_01384">
    <property type="entry name" value="UreD"/>
    <property type="match status" value="1"/>
</dbReference>
<gene>
    <name evidence="3" type="ORF">DACRYDRAFT_94700</name>
</gene>
<dbReference type="EMBL" id="JH795862">
    <property type="protein sequence ID" value="EJU02362.1"/>
    <property type="molecule type" value="Genomic_DNA"/>
</dbReference>
<protein>
    <submittedName>
        <fullName evidence="3">UreD-domain-containing protein</fullName>
    </submittedName>
</protein>
<keyword evidence="4" id="KW-1185">Reference proteome</keyword>
<dbReference type="AlphaFoldDB" id="M5G912"/>
<dbReference type="RefSeq" id="XP_040629256.1">
    <property type="nucleotide sequence ID" value="XM_040777239.1"/>
</dbReference>
<evidence type="ECO:0000256" key="1">
    <source>
        <dbReference type="ARBA" id="ARBA00007177"/>
    </source>
</evidence>
<reference evidence="3 4" key="1">
    <citation type="journal article" date="2012" name="Science">
        <title>The Paleozoic origin of enzymatic lignin decomposition reconstructed from 31 fungal genomes.</title>
        <authorList>
            <person name="Floudas D."/>
            <person name="Binder M."/>
            <person name="Riley R."/>
            <person name="Barry K."/>
            <person name="Blanchette R.A."/>
            <person name="Henrissat B."/>
            <person name="Martinez A.T."/>
            <person name="Otillar R."/>
            <person name="Spatafora J.W."/>
            <person name="Yadav J.S."/>
            <person name="Aerts A."/>
            <person name="Benoit I."/>
            <person name="Boyd A."/>
            <person name="Carlson A."/>
            <person name="Copeland A."/>
            <person name="Coutinho P.M."/>
            <person name="de Vries R.P."/>
            <person name="Ferreira P."/>
            <person name="Findley K."/>
            <person name="Foster B."/>
            <person name="Gaskell J."/>
            <person name="Glotzer D."/>
            <person name="Gorecki P."/>
            <person name="Heitman J."/>
            <person name="Hesse C."/>
            <person name="Hori C."/>
            <person name="Igarashi K."/>
            <person name="Jurgens J.A."/>
            <person name="Kallen N."/>
            <person name="Kersten P."/>
            <person name="Kohler A."/>
            <person name="Kuees U."/>
            <person name="Kumar T.K.A."/>
            <person name="Kuo A."/>
            <person name="LaButti K."/>
            <person name="Larrondo L.F."/>
            <person name="Lindquist E."/>
            <person name="Ling A."/>
            <person name="Lombard V."/>
            <person name="Lucas S."/>
            <person name="Lundell T."/>
            <person name="Martin R."/>
            <person name="McLaughlin D.J."/>
            <person name="Morgenstern I."/>
            <person name="Morin E."/>
            <person name="Murat C."/>
            <person name="Nagy L.G."/>
            <person name="Nolan M."/>
            <person name="Ohm R.A."/>
            <person name="Patyshakuliyeva A."/>
            <person name="Rokas A."/>
            <person name="Ruiz-Duenas F.J."/>
            <person name="Sabat G."/>
            <person name="Salamov A."/>
            <person name="Samejima M."/>
            <person name="Schmutz J."/>
            <person name="Slot J.C."/>
            <person name="St John F."/>
            <person name="Stenlid J."/>
            <person name="Sun H."/>
            <person name="Sun S."/>
            <person name="Syed K."/>
            <person name="Tsang A."/>
            <person name="Wiebenga A."/>
            <person name="Young D."/>
            <person name="Pisabarro A."/>
            <person name="Eastwood D.C."/>
            <person name="Martin F."/>
            <person name="Cullen D."/>
            <person name="Grigoriev I.V."/>
            <person name="Hibbett D.S."/>
        </authorList>
    </citation>
    <scope>NUCLEOTIDE SEQUENCE [LARGE SCALE GENOMIC DNA]</scope>
    <source>
        <strain evidence="3 4">DJM-731 SS1</strain>
    </source>
</reference>
<dbReference type="OrthoDB" id="5550464at2759"/>
<dbReference type="PANTHER" id="PTHR33643">
    <property type="entry name" value="UREASE ACCESSORY PROTEIN D"/>
    <property type="match status" value="1"/>
</dbReference>
<sequence>MPERRACPTSTSASFSELSYSYPLKLLSPPSHADAPGPVRIVYVLSYGGGLVGGDKIELDVEVQEGARLVLLTQGSTKVFRARDPSNRTQQHLHANVHAHSLLLLLPDPITPYAESYYSQVQTFTLHPSASAIILDWFTSGRAARGEVWALGKYRSANEVFVQGKRVVRDVLLLEQGELGRRMQPYACYANVFLFGPLVQGVLRALKERYEKIEQMQRSKPDEFVWSLSILGKAEKGRNGEGGDGAVVRCTGRETEMVRLWLKDALSGASEVVGRDVYDKAFV</sequence>
<accession>M5G912</accession>
<evidence type="ECO:0000256" key="2">
    <source>
        <dbReference type="ARBA" id="ARBA00023186"/>
    </source>
</evidence>
<dbReference type="GO" id="GO:0016151">
    <property type="term" value="F:nickel cation binding"/>
    <property type="evidence" value="ECO:0007669"/>
    <property type="project" value="InterPro"/>
</dbReference>
<proteinExistence type="inferred from homology"/>
<dbReference type="OMA" id="CFRSASY"/>
<dbReference type="HOGENOM" id="CLU_021703_1_1_1"/>
<dbReference type="GeneID" id="63692301"/>
<dbReference type="PANTHER" id="PTHR33643:SF1">
    <property type="entry name" value="UREASE ACCESSORY PROTEIN D"/>
    <property type="match status" value="1"/>
</dbReference>
<name>M5G912_DACPD</name>